<evidence type="ECO:0000256" key="6">
    <source>
        <dbReference type="ARBA" id="ARBA00022801"/>
    </source>
</evidence>
<dbReference type="Gene3D" id="4.10.60.10">
    <property type="entry name" value="Zinc finger, CCHC-type"/>
    <property type="match status" value="1"/>
</dbReference>
<evidence type="ECO:0000256" key="3">
    <source>
        <dbReference type="ARBA" id="ARBA00022695"/>
    </source>
</evidence>
<keyword evidence="5" id="KW-0255">Endonuclease</keyword>
<dbReference type="KEGG" id="adu:127742937"/>
<dbReference type="Pfam" id="PF00078">
    <property type="entry name" value="RVT_1"/>
    <property type="match status" value="1"/>
</dbReference>
<dbReference type="SUPFAM" id="SSF56672">
    <property type="entry name" value="DNA/RNA polymerases"/>
    <property type="match status" value="1"/>
</dbReference>
<dbReference type="Pfam" id="PF08284">
    <property type="entry name" value="RVP_2"/>
    <property type="match status" value="1"/>
</dbReference>
<proteinExistence type="predicted"/>
<reference evidence="10" key="1">
    <citation type="journal article" date="2016" name="Nat. Genet.">
        <title>The genome sequences of Arachis duranensis and Arachis ipaensis, the diploid ancestors of cultivated peanut.</title>
        <authorList>
            <person name="Bertioli D.J."/>
            <person name="Cannon S.B."/>
            <person name="Froenicke L."/>
            <person name="Huang G."/>
            <person name="Farmer A.D."/>
            <person name="Cannon E.K."/>
            <person name="Liu X."/>
            <person name="Gao D."/>
            <person name="Clevenger J."/>
            <person name="Dash S."/>
            <person name="Ren L."/>
            <person name="Moretzsohn M.C."/>
            <person name="Shirasawa K."/>
            <person name="Huang W."/>
            <person name="Vidigal B."/>
            <person name="Abernathy B."/>
            <person name="Chu Y."/>
            <person name="Niederhuth C.E."/>
            <person name="Umale P."/>
            <person name="Araujo A.C."/>
            <person name="Kozik A."/>
            <person name="Kim K.D."/>
            <person name="Burow M.D."/>
            <person name="Varshney R.K."/>
            <person name="Wang X."/>
            <person name="Zhang X."/>
            <person name="Barkley N."/>
            <person name="Guimaraes P.M."/>
            <person name="Isobe S."/>
            <person name="Guo B."/>
            <person name="Liao B."/>
            <person name="Stalker H.T."/>
            <person name="Schmitz R.J."/>
            <person name="Scheffler B.E."/>
            <person name="Leal-Bertioli S.C."/>
            <person name="Xun X."/>
            <person name="Jackson S.A."/>
            <person name="Michelmore R."/>
            <person name="Ozias-Akins P."/>
        </authorList>
    </citation>
    <scope>NUCLEOTIDE SEQUENCE [LARGE SCALE GENOMIC DNA]</scope>
    <source>
        <strain evidence="10">cv. V14167</strain>
    </source>
</reference>
<dbReference type="SUPFAM" id="SSF57756">
    <property type="entry name" value="Retrovirus zinc finger-like domains"/>
    <property type="match status" value="1"/>
</dbReference>
<dbReference type="GO" id="GO:0003964">
    <property type="term" value="F:RNA-directed DNA polymerase activity"/>
    <property type="evidence" value="ECO:0007669"/>
    <property type="project" value="UniProtKB-KW"/>
</dbReference>
<dbReference type="GO" id="GO:0008270">
    <property type="term" value="F:zinc ion binding"/>
    <property type="evidence" value="ECO:0007669"/>
    <property type="project" value="UniProtKB-KW"/>
</dbReference>
<dbReference type="PROSITE" id="PS50158">
    <property type="entry name" value="ZF_CCHC"/>
    <property type="match status" value="1"/>
</dbReference>
<evidence type="ECO:0000256" key="2">
    <source>
        <dbReference type="ARBA" id="ARBA00022679"/>
    </source>
</evidence>
<dbReference type="CDD" id="cd01647">
    <property type="entry name" value="RT_LTR"/>
    <property type="match status" value="1"/>
</dbReference>
<accession>A0A9C6TNH9</accession>
<protein>
    <submittedName>
        <fullName evidence="11">Uncharacterized protein LOC127742937</fullName>
    </submittedName>
</protein>
<evidence type="ECO:0000313" key="10">
    <source>
        <dbReference type="Proteomes" id="UP000515211"/>
    </source>
</evidence>
<dbReference type="InterPro" id="IPR043502">
    <property type="entry name" value="DNA/RNA_pol_sf"/>
</dbReference>
<gene>
    <name evidence="11" type="primary">LOC127742937</name>
</gene>
<feature type="domain" description="CCHC-type" evidence="9">
    <location>
        <begin position="4"/>
        <end position="19"/>
    </location>
</feature>
<dbReference type="Pfam" id="PF00098">
    <property type="entry name" value="zf-CCHC"/>
    <property type="match status" value="1"/>
</dbReference>
<dbReference type="InterPro" id="IPR001878">
    <property type="entry name" value="Znf_CCHC"/>
</dbReference>
<evidence type="ECO:0000256" key="1">
    <source>
        <dbReference type="ARBA" id="ARBA00022670"/>
    </source>
</evidence>
<dbReference type="PANTHER" id="PTHR24559:SF444">
    <property type="entry name" value="REVERSE TRANSCRIPTASE DOMAIN-CONTAINING PROTEIN"/>
    <property type="match status" value="1"/>
</dbReference>
<evidence type="ECO:0000256" key="5">
    <source>
        <dbReference type="ARBA" id="ARBA00022759"/>
    </source>
</evidence>
<dbReference type="GO" id="GO:0004519">
    <property type="term" value="F:endonuclease activity"/>
    <property type="evidence" value="ECO:0007669"/>
    <property type="project" value="UniProtKB-KW"/>
</dbReference>
<reference evidence="11" key="2">
    <citation type="submission" date="2025-08" db="UniProtKB">
        <authorList>
            <consortium name="RefSeq"/>
        </authorList>
    </citation>
    <scope>IDENTIFICATION</scope>
    <source>
        <tissue evidence="11">Whole plant</tissue>
    </source>
</reference>
<keyword evidence="8" id="KW-0479">Metal-binding</keyword>
<dbReference type="InterPro" id="IPR043128">
    <property type="entry name" value="Rev_trsase/Diguanyl_cyclase"/>
</dbReference>
<dbReference type="FunFam" id="3.10.10.10:FF:000007">
    <property type="entry name" value="Retrovirus-related Pol polyprotein from transposon 17.6-like Protein"/>
    <property type="match status" value="1"/>
</dbReference>
<evidence type="ECO:0000256" key="8">
    <source>
        <dbReference type="PROSITE-ProRule" id="PRU00047"/>
    </source>
</evidence>
<keyword evidence="6" id="KW-0378">Hydrolase</keyword>
<sequence length="292" mass="32873">MNACFTCGEVGHLARNCPKEFARNPVRTQQQGRVFAMTAGDAMQPDALIQGQCYVKNRFLTVLYDSGVSHSFISLTVARELGLDFFELNFDLIVHTPASQNVLTEVILGLDLLSKYHVFLDFLERIAVIPSDSLDIKPFLSHTLYLNSVRVTLDGSDCEGYVLLAASSNDNSIELVPGTGPISIAPYRMSPLERAELRKQLDELLGTKFICPSASPWGAPIRVKESDIPKTAFRTRYGHYEYTVMSFGLTNAPAIFMDYMNRIFRPYLDRFVVVFIDDILIYSRQKESMKSI</sequence>
<keyword evidence="2" id="KW-0808">Transferase</keyword>
<dbReference type="SMART" id="SM00343">
    <property type="entry name" value="ZnF_C2HC"/>
    <property type="match status" value="1"/>
</dbReference>
<dbReference type="InterPro" id="IPR021109">
    <property type="entry name" value="Peptidase_aspartic_dom_sf"/>
</dbReference>
<keyword evidence="4" id="KW-0540">Nuclease</keyword>
<dbReference type="InterPro" id="IPR000477">
    <property type="entry name" value="RT_dom"/>
</dbReference>
<keyword evidence="8" id="KW-0863">Zinc-finger</keyword>
<dbReference type="Proteomes" id="UP000515211">
    <property type="component" value="Chromosome 10"/>
</dbReference>
<keyword evidence="1" id="KW-0645">Protease</keyword>
<dbReference type="GeneID" id="127742937"/>
<dbReference type="CDD" id="cd00303">
    <property type="entry name" value="retropepsin_like"/>
    <property type="match status" value="1"/>
</dbReference>
<dbReference type="AlphaFoldDB" id="A0A9C6TNH9"/>
<keyword evidence="7" id="KW-0695">RNA-directed DNA polymerase</keyword>
<dbReference type="GO" id="GO:0006508">
    <property type="term" value="P:proteolysis"/>
    <property type="evidence" value="ECO:0007669"/>
    <property type="project" value="UniProtKB-KW"/>
</dbReference>
<dbReference type="Gene3D" id="3.10.10.10">
    <property type="entry name" value="HIV Type 1 Reverse Transcriptase, subunit A, domain 1"/>
    <property type="match status" value="2"/>
</dbReference>
<keyword evidence="3" id="KW-0548">Nucleotidyltransferase</keyword>
<dbReference type="GO" id="GO:0003676">
    <property type="term" value="F:nucleic acid binding"/>
    <property type="evidence" value="ECO:0007669"/>
    <property type="project" value="InterPro"/>
</dbReference>
<dbReference type="RefSeq" id="XP_052111584.1">
    <property type="nucleotide sequence ID" value="XM_052255624.1"/>
</dbReference>
<keyword evidence="8" id="KW-0862">Zinc</keyword>
<dbReference type="PANTHER" id="PTHR24559">
    <property type="entry name" value="TRANSPOSON TY3-I GAG-POL POLYPROTEIN"/>
    <property type="match status" value="1"/>
</dbReference>
<dbReference type="SUPFAM" id="SSF50630">
    <property type="entry name" value="Acid proteases"/>
    <property type="match status" value="1"/>
</dbReference>
<dbReference type="InterPro" id="IPR036875">
    <property type="entry name" value="Znf_CCHC_sf"/>
</dbReference>
<dbReference type="GO" id="GO:0008233">
    <property type="term" value="F:peptidase activity"/>
    <property type="evidence" value="ECO:0007669"/>
    <property type="project" value="UniProtKB-KW"/>
</dbReference>
<name>A0A9C6TNH9_ARADU</name>
<dbReference type="Gene3D" id="3.30.70.270">
    <property type="match status" value="1"/>
</dbReference>
<evidence type="ECO:0000256" key="4">
    <source>
        <dbReference type="ARBA" id="ARBA00022722"/>
    </source>
</evidence>
<organism evidence="10 11">
    <name type="scientific">Arachis duranensis</name>
    <name type="common">Wild peanut</name>
    <dbReference type="NCBI Taxonomy" id="130453"/>
    <lineage>
        <taxon>Eukaryota</taxon>
        <taxon>Viridiplantae</taxon>
        <taxon>Streptophyta</taxon>
        <taxon>Embryophyta</taxon>
        <taxon>Tracheophyta</taxon>
        <taxon>Spermatophyta</taxon>
        <taxon>Magnoliopsida</taxon>
        <taxon>eudicotyledons</taxon>
        <taxon>Gunneridae</taxon>
        <taxon>Pentapetalae</taxon>
        <taxon>rosids</taxon>
        <taxon>fabids</taxon>
        <taxon>Fabales</taxon>
        <taxon>Fabaceae</taxon>
        <taxon>Papilionoideae</taxon>
        <taxon>50 kb inversion clade</taxon>
        <taxon>dalbergioids sensu lato</taxon>
        <taxon>Dalbergieae</taxon>
        <taxon>Pterocarpus clade</taxon>
        <taxon>Arachis</taxon>
    </lineage>
</organism>
<evidence type="ECO:0000313" key="11">
    <source>
        <dbReference type="RefSeq" id="XP_052111584.1"/>
    </source>
</evidence>
<keyword evidence="10" id="KW-1185">Reference proteome</keyword>
<evidence type="ECO:0000256" key="7">
    <source>
        <dbReference type="ARBA" id="ARBA00022918"/>
    </source>
</evidence>
<dbReference type="InterPro" id="IPR053134">
    <property type="entry name" value="RNA-dir_DNA_polymerase"/>
</dbReference>
<evidence type="ECO:0000259" key="9">
    <source>
        <dbReference type="PROSITE" id="PS50158"/>
    </source>
</evidence>